<evidence type="ECO:0000313" key="3">
    <source>
        <dbReference type="EMBL" id="RWS07340.1"/>
    </source>
</evidence>
<dbReference type="InterPro" id="IPR014044">
    <property type="entry name" value="CAP_dom"/>
</dbReference>
<evidence type="ECO:0000313" key="4">
    <source>
        <dbReference type="Proteomes" id="UP000285301"/>
    </source>
</evidence>
<dbReference type="Gene3D" id="3.40.33.10">
    <property type="entry name" value="CAP"/>
    <property type="match status" value="1"/>
</dbReference>
<feature type="signal peptide" evidence="1">
    <location>
        <begin position="1"/>
        <end position="20"/>
    </location>
</feature>
<dbReference type="Pfam" id="PF00188">
    <property type="entry name" value="CAP"/>
    <property type="match status" value="1"/>
</dbReference>
<accession>A0A443QWD9</accession>
<dbReference type="OrthoDB" id="6483362at2759"/>
<sequence>MFLFYALSVLCTLFSPFAAAIKTEDNTDLLFLSDCLWQHNYYRRLHSAPEVSFDVDLIRFANERAKAMAVGNITDIDDQSHDDLKYGVNSAWNIGSEQVNCRSIVDLWYREVKFFNFKKILMKNRNTNHFTQLVWKSTDKIGCSQIYADSPIPGVYTVCAYYPKGNIKSEMKKNVLRQKENNRSS</sequence>
<protein>
    <recommendedName>
        <fullName evidence="2">SCP domain-containing protein</fullName>
    </recommendedName>
</protein>
<dbReference type="InterPro" id="IPR035940">
    <property type="entry name" value="CAP_sf"/>
</dbReference>
<evidence type="ECO:0000256" key="1">
    <source>
        <dbReference type="SAM" id="SignalP"/>
    </source>
</evidence>
<feature type="domain" description="SCP" evidence="2">
    <location>
        <begin position="30"/>
        <end position="169"/>
    </location>
</feature>
<dbReference type="PRINTS" id="PR00837">
    <property type="entry name" value="V5TPXLIKE"/>
</dbReference>
<feature type="chain" id="PRO_5019278535" description="SCP domain-containing protein" evidence="1">
    <location>
        <begin position="21"/>
        <end position="185"/>
    </location>
</feature>
<evidence type="ECO:0000259" key="2">
    <source>
        <dbReference type="SMART" id="SM00198"/>
    </source>
</evidence>
<dbReference type="PANTHER" id="PTHR10334">
    <property type="entry name" value="CYSTEINE-RICH SECRETORY PROTEIN-RELATED"/>
    <property type="match status" value="1"/>
</dbReference>
<comment type="caution">
    <text evidence="3">The sequence shown here is derived from an EMBL/GenBank/DDBJ whole genome shotgun (WGS) entry which is preliminary data.</text>
</comment>
<keyword evidence="1" id="KW-0732">Signal</keyword>
<dbReference type="Proteomes" id="UP000285301">
    <property type="component" value="Unassembled WGS sequence"/>
</dbReference>
<organism evidence="3 4">
    <name type="scientific">Dinothrombium tinctorium</name>
    <dbReference type="NCBI Taxonomy" id="1965070"/>
    <lineage>
        <taxon>Eukaryota</taxon>
        <taxon>Metazoa</taxon>
        <taxon>Ecdysozoa</taxon>
        <taxon>Arthropoda</taxon>
        <taxon>Chelicerata</taxon>
        <taxon>Arachnida</taxon>
        <taxon>Acari</taxon>
        <taxon>Acariformes</taxon>
        <taxon>Trombidiformes</taxon>
        <taxon>Prostigmata</taxon>
        <taxon>Anystina</taxon>
        <taxon>Parasitengona</taxon>
        <taxon>Trombidioidea</taxon>
        <taxon>Trombidiidae</taxon>
        <taxon>Dinothrombium</taxon>
    </lineage>
</organism>
<dbReference type="SUPFAM" id="SSF55797">
    <property type="entry name" value="PR-1-like"/>
    <property type="match status" value="1"/>
</dbReference>
<dbReference type="STRING" id="1965070.A0A443QWD9"/>
<name>A0A443QWD9_9ACAR</name>
<gene>
    <name evidence="3" type="ORF">B4U79_00425</name>
</gene>
<dbReference type="InterPro" id="IPR001283">
    <property type="entry name" value="CRISP-related"/>
</dbReference>
<reference evidence="3 4" key="1">
    <citation type="journal article" date="2018" name="Gigascience">
        <title>Genomes of trombidid mites reveal novel predicted allergens and laterally-transferred genes associated with secondary metabolism.</title>
        <authorList>
            <person name="Dong X."/>
            <person name="Chaisiri K."/>
            <person name="Xia D."/>
            <person name="Armstrong S.D."/>
            <person name="Fang Y."/>
            <person name="Donnelly M.J."/>
            <person name="Kadowaki T."/>
            <person name="McGarry J.W."/>
            <person name="Darby A.C."/>
            <person name="Makepeace B.L."/>
        </authorList>
    </citation>
    <scope>NUCLEOTIDE SEQUENCE [LARGE SCALE GENOMIC DNA]</scope>
    <source>
        <strain evidence="3">UoL-WK</strain>
    </source>
</reference>
<keyword evidence="4" id="KW-1185">Reference proteome</keyword>
<proteinExistence type="predicted"/>
<dbReference type="SMART" id="SM00198">
    <property type="entry name" value="SCP"/>
    <property type="match status" value="1"/>
</dbReference>
<dbReference type="AlphaFoldDB" id="A0A443QWD9"/>
<dbReference type="EMBL" id="NCKU01003538">
    <property type="protein sequence ID" value="RWS07340.1"/>
    <property type="molecule type" value="Genomic_DNA"/>
</dbReference>